<dbReference type="GO" id="GO:0005783">
    <property type="term" value="C:endoplasmic reticulum"/>
    <property type="evidence" value="ECO:0007669"/>
    <property type="project" value="TreeGrafter"/>
</dbReference>
<comment type="subcellular location">
    <subcellularLocation>
        <location evidence="1">Membrane</location>
        <topology evidence="1">Multi-pass membrane protein</topology>
    </subcellularLocation>
</comment>
<dbReference type="GO" id="GO:0005794">
    <property type="term" value="C:Golgi apparatus"/>
    <property type="evidence" value="ECO:0007669"/>
    <property type="project" value="TreeGrafter"/>
</dbReference>
<evidence type="ECO:0000256" key="4">
    <source>
        <dbReference type="ARBA" id="ARBA00022989"/>
    </source>
</evidence>
<dbReference type="AlphaFoldDB" id="A0AA36I7N9"/>
<evidence type="ECO:0000313" key="11">
    <source>
        <dbReference type="Proteomes" id="UP001178507"/>
    </source>
</evidence>
<feature type="transmembrane region" description="Helical" evidence="8">
    <location>
        <begin position="12"/>
        <end position="31"/>
    </location>
</feature>
<reference evidence="10" key="1">
    <citation type="submission" date="2023-08" db="EMBL/GenBank/DDBJ databases">
        <authorList>
            <person name="Chen Y."/>
            <person name="Shah S."/>
            <person name="Dougan E. K."/>
            <person name="Thang M."/>
            <person name="Chan C."/>
        </authorList>
    </citation>
    <scope>NUCLEOTIDE SEQUENCE</scope>
</reference>
<keyword evidence="2 8" id="KW-0808">Transferase</keyword>
<sequence length="283" mass="31687">MSSDHLSTCISVCTITVVTGIYVAAWAGYHLLLHPGVLWACLFNVTWALALWSYLQTSLTDPGSPASPEWQAWAQARQGERSLEQWQKDAEEEAGNLRERSWAPGKPTWCRSCRMERPERAHHCASCGCCVLRMDHHCPWIGSCVGWRNHKYFLLLNWWCFWSCACLLLTMTRPSVIEAIGISSNLSAKSILRMVMVLSIMVFLMLTGLLFALSLYAAMRNATTIEEFFAGANPYTLDSSMDNLTELLGPPGLRWLVPVPCACRRSDGTQFPTKPEALSYGSV</sequence>
<comment type="domain">
    <text evidence="8">The DHHC domain is required for palmitoyltransferase activity.</text>
</comment>
<keyword evidence="11" id="KW-1185">Reference proteome</keyword>
<evidence type="ECO:0000313" key="10">
    <source>
        <dbReference type="EMBL" id="CAJ1382237.1"/>
    </source>
</evidence>
<keyword evidence="6 8" id="KW-0012">Acyltransferase</keyword>
<comment type="catalytic activity">
    <reaction evidence="8">
        <text>L-cysteinyl-[protein] + hexadecanoyl-CoA = S-hexadecanoyl-L-cysteinyl-[protein] + CoA</text>
        <dbReference type="Rhea" id="RHEA:36683"/>
        <dbReference type="Rhea" id="RHEA-COMP:10131"/>
        <dbReference type="Rhea" id="RHEA-COMP:11032"/>
        <dbReference type="ChEBI" id="CHEBI:29950"/>
        <dbReference type="ChEBI" id="CHEBI:57287"/>
        <dbReference type="ChEBI" id="CHEBI:57379"/>
        <dbReference type="ChEBI" id="CHEBI:74151"/>
        <dbReference type="EC" id="2.3.1.225"/>
    </reaction>
</comment>
<feature type="transmembrane region" description="Helical" evidence="8">
    <location>
        <begin position="152"/>
        <end position="171"/>
    </location>
</feature>
<dbReference type="GO" id="GO:0006612">
    <property type="term" value="P:protein targeting to membrane"/>
    <property type="evidence" value="ECO:0007669"/>
    <property type="project" value="TreeGrafter"/>
</dbReference>
<comment type="caution">
    <text evidence="10">The sequence shown here is derived from an EMBL/GenBank/DDBJ whole genome shotgun (WGS) entry which is preliminary data.</text>
</comment>
<protein>
    <recommendedName>
        <fullName evidence="8">Palmitoyltransferase</fullName>
        <ecNumber evidence="8">2.3.1.225</ecNumber>
    </recommendedName>
</protein>
<evidence type="ECO:0000256" key="7">
    <source>
        <dbReference type="ARBA" id="ARBA00038298"/>
    </source>
</evidence>
<dbReference type="PANTHER" id="PTHR22883">
    <property type="entry name" value="ZINC FINGER DHHC DOMAIN CONTAINING PROTEIN"/>
    <property type="match status" value="1"/>
</dbReference>
<feature type="transmembrane region" description="Helical" evidence="8">
    <location>
        <begin position="191"/>
        <end position="218"/>
    </location>
</feature>
<keyword evidence="3 8" id="KW-0812">Transmembrane</keyword>
<dbReference type="Pfam" id="PF01529">
    <property type="entry name" value="DHHC"/>
    <property type="match status" value="1"/>
</dbReference>
<evidence type="ECO:0000256" key="3">
    <source>
        <dbReference type="ARBA" id="ARBA00022692"/>
    </source>
</evidence>
<feature type="domain" description="Palmitoyltransferase DHHC" evidence="9">
    <location>
        <begin position="106"/>
        <end position="227"/>
    </location>
</feature>
<evidence type="ECO:0000259" key="9">
    <source>
        <dbReference type="Pfam" id="PF01529"/>
    </source>
</evidence>
<evidence type="ECO:0000256" key="6">
    <source>
        <dbReference type="ARBA" id="ARBA00023315"/>
    </source>
</evidence>
<dbReference type="EC" id="2.3.1.225" evidence="8"/>
<gene>
    <name evidence="10" type="ORF">EVOR1521_LOCUS9652</name>
</gene>
<dbReference type="PANTHER" id="PTHR22883:SF23">
    <property type="entry name" value="PALMITOYLTRANSFERASE ZDHHC6"/>
    <property type="match status" value="1"/>
</dbReference>
<dbReference type="Proteomes" id="UP001178507">
    <property type="component" value="Unassembled WGS sequence"/>
</dbReference>
<dbReference type="GO" id="GO:0019706">
    <property type="term" value="F:protein-cysteine S-palmitoyltransferase activity"/>
    <property type="evidence" value="ECO:0007669"/>
    <property type="project" value="UniProtKB-EC"/>
</dbReference>
<accession>A0AA36I7N9</accession>
<evidence type="ECO:0000256" key="1">
    <source>
        <dbReference type="ARBA" id="ARBA00004141"/>
    </source>
</evidence>
<comment type="similarity">
    <text evidence="7">Belongs to the DHHC palmitoyltransferase family. PFA5 subfamily.</text>
</comment>
<dbReference type="PROSITE" id="PS50216">
    <property type="entry name" value="DHHC"/>
    <property type="match status" value="1"/>
</dbReference>
<keyword evidence="4 8" id="KW-1133">Transmembrane helix</keyword>
<feature type="transmembrane region" description="Helical" evidence="8">
    <location>
        <begin position="37"/>
        <end position="55"/>
    </location>
</feature>
<name>A0AA36I7N9_9DINO</name>
<evidence type="ECO:0000256" key="8">
    <source>
        <dbReference type="RuleBase" id="RU079119"/>
    </source>
</evidence>
<keyword evidence="5 8" id="KW-0472">Membrane</keyword>
<proteinExistence type="inferred from homology"/>
<dbReference type="EMBL" id="CAUJNA010000884">
    <property type="protein sequence ID" value="CAJ1382237.1"/>
    <property type="molecule type" value="Genomic_DNA"/>
</dbReference>
<evidence type="ECO:0000256" key="2">
    <source>
        <dbReference type="ARBA" id="ARBA00022679"/>
    </source>
</evidence>
<dbReference type="InterPro" id="IPR039859">
    <property type="entry name" value="PFA4/ZDH16/20/ERF2-like"/>
</dbReference>
<organism evidence="10 11">
    <name type="scientific">Effrenium voratum</name>
    <dbReference type="NCBI Taxonomy" id="2562239"/>
    <lineage>
        <taxon>Eukaryota</taxon>
        <taxon>Sar</taxon>
        <taxon>Alveolata</taxon>
        <taxon>Dinophyceae</taxon>
        <taxon>Suessiales</taxon>
        <taxon>Symbiodiniaceae</taxon>
        <taxon>Effrenium</taxon>
    </lineage>
</organism>
<dbReference type="InterPro" id="IPR001594">
    <property type="entry name" value="Palmitoyltrfase_DHHC"/>
</dbReference>
<dbReference type="GO" id="GO:0016020">
    <property type="term" value="C:membrane"/>
    <property type="evidence" value="ECO:0007669"/>
    <property type="project" value="UniProtKB-SubCell"/>
</dbReference>
<evidence type="ECO:0000256" key="5">
    <source>
        <dbReference type="ARBA" id="ARBA00023136"/>
    </source>
</evidence>